<evidence type="ECO:0000256" key="2">
    <source>
        <dbReference type="ARBA" id="ARBA00022801"/>
    </source>
</evidence>
<dbReference type="InterPro" id="IPR050738">
    <property type="entry name" value="Sulfatase"/>
</dbReference>
<sequence length="644" mass="71194">MSLRSRFMCSVIGLLVGLLVHPSPLRGQPPDSPNHPDSDQPNILWITAEDLSPVLGCYGDAFATTPHLDAFATQSTRYSHAFATAPVCSPSRACLINGCIATTQGTHPMRSRFPSPDDMNGFPALLRDAGYFTTNNVKTDYNTASEDRIIAASWDENSSTAHWRHRQPGQPFFSVFNLMTTHQSRTMVWPYEQFQEEIQSQLSGDQIHDPQSVPVPPYYPDTPVVRKTLARFYDCISVLDQQVGTLLEQLEADGLADDTVVFFYSDHGSGLPRHKRALLDSGMRIPLLIRFPDKQRNWAPTRPGEWTDRLVCFQDFAPTVLRLAGIHSVPDHVRGSAFLSLGDDSGPEAVPAAQLFGHRDRVDEAIDMARSVRGRDFLYIRNFMPFLGYHQPSAWADQGSIRHEFEGLSESDNASPAQRQYVRPSRPVEELYDCRRDPLNLHNLASSEEHHATLQKMRDALQQHMVQSGDLGLVPEIELGRHLSSTTPMQWAQSGQVPFDELFAAASLVGTNDPKPIAATLAAADPSLRYWGAIACAAISDLPASLRGPLHDALDDPSAAVQIAAADALARHGDSGSAGEALAALVESSDQTVVLHAARAIELMADPRHRELMQDLFDRFEEAPGDMAWFIRFTTSGYLNRVPN</sequence>
<evidence type="ECO:0000259" key="3">
    <source>
        <dbReference type="Pfam" id="PF00884"/>
    </source>
</evidence>
<feature type="domain" description="Sulfatase N-terminal" evidence="3">
    <location>
        <begin position="41"/>
        <end position="326"/>
    </location>
</feature>
<dbReference type="GO" id="GO:0004065">
    <property type="term" value="F:arylsulfatase activity"/>
    <property type="evidence" value="ECO:0007669"/>
    <property type="project" value="TreeGrafter"/>
</dbReference>
<dbReference type="SUPFAM" id="SSF53649">
    <property type="entry name" value="Alkaline phosphatase-like"/>
    <property type="match status" value="1"/>
</dbReference>
<dbReference type="Pfam" id="PF00884">
    <property type="entry name" value="Sulfatase"/>
    <property type="match status" value="1"/>
</dbReference>
<gene>
    <name evidence="4" type="ORF">FYK55_02550</name>
</gene>
<dbReference type="SUPFAM" id="SSF48371">
    <property type="entry name" value="ARM repeat"/>
    <property type="match status" value="1"/>
</dbReference>
<dbReference type="Gene3D" id="3.40.720.10">
    <property type="entry name" value="Alkaline Phosphatase, subunit A"/>
    <property type="match status" value="1"/>
</dbReference>
<protein>
    <submittedName>
        <fullName evidence="4">Sulfatase</fullName>
    </submittedName>
</protein>
<comment type="similarity">
    <text evidence="1">Belongs to the sulfatase family.</text>
</comment>
<accession>A0A5M6DPC4</accession>
<evidence type="ECO:0000313" key="5">
    <source>
        <dbReference type="Proteomes" id="UP000324479"/>
    </source>
</evidence>
<evidence type="ECO:0000313" key="4">
    <source>
        <dbReference type="EMBL" id="KAA5547295.1"/>
    </source>
</evidence>
<dbReference type="AlphaFoldDB" id="A0A5M6DPC4"/>
<reference evidence="4 5" key="1">
    <citation type="submission" date="2019-08" db="EMBL/GenBank/DDBJ databases">
        <authorList>
            <person name="Dhanesh K."/>
            <person name="Kumar G."/>
            <person name="Sasikala C."/>
            <person name="Venkata Ramana C."/>
        </authorList>
    </citation>
    <scope>NUCLEOTIDE SEQUENCE [LARGE SCALE GENOMIC DNA]</scope>
    <source>
        <strain evidence="4 5">JC645</strain>
    </source>
</reference>
<dbReference type="RefSeq" id="WP_150074502.1">
    <property type="nucleotide sequence ID" value="NZ_VWOX01000001.1"/>
</dbReference>
<proteinExistence type="inferred from homology"/>
<dbReference type="InterPro" id="IPR017850">
    <property type="entry name" value="Alkaline_phosphatase_core_sf"/>
</dbReference>
<dbReference type="Pfam" id="PF13646">
    <property type="entry name" value="HEAT_2"/>
    <property type="match status" value="1"/>
</dbReference>
<dbReference type="InterPro" id="IPR000917">
    <property type="entry name" value="Sulfatase_N"/>
</dbReference>
<keyword evidence="5" id="KW-1185">Reference proteome</keyword>
<keyword evidence="2" id="KW-0378">Hydrolase</keyword>
<name>A0A5M6DPC4_9BACT</name>
<dbReference type="PANTHER" id="PTHR42693:SF53">
    <property type="entry name" value="ENDO-4-O-SULFATASE"/>
    <property type="match status" value="1"/>
</dbReference>
<dbReference type="InterPro" id="IPR016024">
    <property type="entry name" value="ARM-type_fold"/>
</dbReference>
<organism evidence="4 5">
    <name type="scientific">Roseiconus nitratireducens</name>
    <dbReference type="NCBI Taxonomy" id="2605748"/>
    <lineage>
        <taxon>Bacteria</taxon>
        <taxon>Pseudomonadati</taxon>
        <taxon>Planctomycetota</taxon>
        <taxon>Planctomycetia</taxon>
        <taxon>Pirellulales</taxon>
        <taxon>Pirellulaceae</taxon>
        <taxon>Roseiconus</taxon>
    </lineage>
</organism>
<comment type="caution">
    <text evidence="4">The sequence shown here is derived from an EMBL/GenBank/DDBJ whole genome shotgun (WGS) entry which is preliminary data.</text>
</comment>
<dbReference type="InterPro" id="IPR011989">
    <property type="entry name" value="ARM-like"/>
</dbReference>
<dbReference type="Gene3D" id="1.25.10.10">
    <property type="entry name" value="Leucine-rich Repeat Variant"/>
    <property type="match status" value="1"/>
</dbReference>
<dbReference type="Proteomes" id="UP000324479">
    <property type="component" value="Unassembled WGS sequence"/>
</dbReference>
<dbReference type="PANTHER" id="PTHR42693">
    <property type="entry name" value="ARYLSULFATASE FAMILY MEMBER"/>
    <property type="match status" value="1"/>
</dbReference>
<evidence type="ECO:0000256" key="1">
    <source>
        <dbReference type="ARBA" id="ARBA00008779"/>
    </source>
</evidence>
<dbReference type="EMBL" id="VWOX01000001">
    <property type="protein sequence ID" value="KAA5547295.1"/>
    <property type="molecule type" value="Genomic_DNA"/>
</dbReference>
<dbReference type="CDD" id="cd16027">
    <property type="entry name" value="SGSH"/>
    <property type="match status" value="1"/>
</dbReference>